<keyword evidence="2" id="KW-1185">Reference proteome</keyword>
<organism evidence="1 2">
    <name type="scientific">Ephemerocybe angulata</name>
    <dbReference type="NCBI Taxonomy" id="980116"/>
    <lineage>
        <taxon>Eukaryota</taxon>
        <taxon>Fungi</taxon>
        <taxon>Dikarya</taxon>
        <taxon>Basidiomycota</taxon>
        <taxon>Agaricomycotina</taxon>
        <taxon>Agaricomycetes</taxon>
        <taxon>Agaricomycetidae</taxon>
        <taxon>Agaricales</taxon>
        <taxon>Agaricineae</taxon>
        <taxon>Psathyrellaceae</taxon>
        <taxon>Ephemerocybe</taxon>
    </lineage>
</organism>
<sequence length="354" mass="38663">MTLGQCAPTTTFLCSVRKVNRVISDVDLVAVVDAHPVPTGPFLPSYVRGLFANRPDSDYIESIYVNPARASLDAVVTMLSQEIYSFTVPVGIYPPRTGGGPRSTCLLTSGMVSRANLCVPYSTGVGAQSFMDRRVAIYPFDHEYQRTLRFLGSVANIGKLIWPFHNGSISFCTQVCLPVFDARASHLVFDSTLIAGLELLPLYADGELPVNALVTVGHTSTIFLVTTPQGYRLQPSSDVSGHLDTKAGGQQHRFSAFLGETRIEVVESWSRVEVDLRPQAVVGTQLRLGTREEGTEAWNKFGFAAWNAAGLDDVITRRKTAVARLDSTYALTLAQKVKAVVEVNTSEMTTRRAR</sequence>
<accession>A0A8H6I897</accession>
<proteinExistence type="predicted"/>
<dbReference type="Proteomes" id="UP000521943">
    <property type="component" value="Unassembled WGS sequence"/>
</dbReference>
<name>A0A8H6I897_9AGAR</name>
<comment type="caution">
    <text evidence="1">The sequence shown here is derived from an EMBL/GenBank/DDBJ whole genome shotgun (WGS) entry which is preliminary data.</text>
</comment>
<evidence type="ECO:0000313" key="1">
    <source>
        <dbReference type="EMBL" id="KAF6759697.1"/>
    </source>
</evidence>
<dbReference type="EMBL" id="JACGCI010000014">
    <property type="protein sequence ID" value="KAF6759697.1"/>
    <property type="molecule type" value="Genomic_DNA"/>
</dbReference>
<protein>
    <submittedName>
        <fullName evidence="1">Uncharacterized protein</fullName>
    </submittedName>
</protein>
<dbReference type="AlphaFoldDB" id="A0A8H6I897"/>
<gene>
    <name evidence="1" type="ORF">DFP72DRAFT_843841</name>
</gene>
<reference evidence="1 2" key="1">
    <citation type="submission" date="2020-07" db="EMBL/GenBank/DDBJ databases">
        <title>Comparative genomics of pyrophilous fungi reveals a link between fire events and developmental genes.</title>
        <authorList>
            <consortium name="DOE Joint Genome Institute"/>
            <person name="Steindorff A.S."/>
            <person name="Carver A."/>
            <person name="Calhoun S."/>
            <person name="Stillman K."/>
            <person name="Liu H."/>
            <person name="Lipzen A."/>
            <person name="Pangilinan J."/>
            <person name="Labutti K."/>
            <person name="Bruns T.D."/>
            <person name="Grigoriev I.V."/>
        </authorList>
    </citation>
    <scope>NUCLEOTIDE SEQUENCE [LARGE SCALE GENOMIC DNA]</scope>
    <source>
        <strain evidence="1 2">CBS 144469</strain>
    </source>
</reference>
<evidence type="ECO:0000313" key="2">
    <source>
        <dbReference type="Proteomes" id="UP000521943"/>
    </source>
</evidence>